<evidence type="ECO:0000256" key="3">
    <source>
        <dbReference type="ARBA" id="ARBA00022670"/>
    </source>
</evidence>
<keyword evidence="5" id="KW-0378">Hydrolase</keyword>
<evidence type="ECO:0000256" key="6">
    <source>
        <dbReference type="ARBA" id="ARBA00022807"/>
    </source>
</evidence>
<proteinExistence type="predicted"/>
<gene>
    <name evidence="9" type="ORF">PHMEG_0008957</name>
</gene>
<dbReference type="GO" id="GO:0004843">
    <property type="term" value="F:cysteine-type deubiquitinase activity"/>
    <property type="evidence" value="ECO:0007669"/>
    <property type="project" value="UniProtKB-EC"/>
</dbReference>
<accession>A0A225WHV8</accession>
<comment type="catalytic activity">
    <reaction evidence="1">
        <text>Thiol-dependent hydrolysis of ester, thioester, amide, peptide and isopeptide bonds formed by the C-terminal Gly of ubiquitin (a 76-residue protein attached to proteins as an intracellular targeting signal).</text>
        <dbReference type="EC" id="3.4.19.12"/>
    </reaction>
</comment>
<keyword evidence="10" id="KW-1185">Reference proteome</keyword>
<organism evidence="9 10">
    <name type="scientific">Phytophthora megakarya</name>
    <dbReference type="NCBI Taxonomy" id="4795"/>
    <lineage>
        <taxon>Eukaryota</taxon>
        <taxon>Sar</taxon>
        <taxon>Stramenopiles</taxon>
        <taxon>Oomycota</taxon>
        <taxon>Peronosporomycetes</taxon>
        <taxon>Peronosporales</taxon>
        <taxon>Peronosporaceae</taxon>
        <taxon>Phytophthora</taxon>
    </lineage>
</organism>
<dbReference type="InterPro" id="IPR022105">
    <property type="entry name" value="DUF3645"/>
</dbReference>
<evidence type="ECO:0000256" key="2">
    <source>
        <dbReference type="ARBA" id="ARBA00012759"/>
    </source>
</evidence>
<evidence type="ECO:0000256" key="5">
    <source>
        <dbReference type="ARBA" id="ARBA00022801"/>
    </source>
</evidence>
<dbReference type="STRING" id="4795.A0A225WHV8"/>
<evidence type="ECO:0000259" key="7">
    <source>
        <dbReference type="Pfam" id="PF12340"/>
    </source>
</evidence>
<evidence type="ECO:0000313" key="10">
    <source>
        <dbReference type="Proteomes" id="UP000198211"/>
    </source>
</evidence>
<dbReference type="Proteomes" id="UP000198211">
    <property type="component" value="Unassembled WGS sequence"/>
</dbReference>
<dbReference type="InterPro" id="IPR051346">
    <property type="entry name" value="OTU_Deubiquitinase"/>
</dbReference>
<dbReference type="EC" id="3.4.19.12" evidence="2"/>
<keyword evidence="6" id="KW-0788">Thiol protease</keyword>
<dbReference type="PANTHER" id="PTHR13367:SF33">
    <property type="entry name" value="P-LOOP CONTAINING NUCLEOSIDE TRIPHOSPHATE HYDROLASE PROTEIN"/>
    <property type="match status" value="1"/>
</dbReference>
<keyword evidence="3" id="KW-0645">Protease</keyword>
<comment type="caution">
    <text evidence="9">The sequence shown here is derived from an EMBL/GenBank/DDBJ whole genome shotgun (WGS) entry which is preliminary data.</text>
</comment>
<feature type="domain" description="DUF3645" evidence="8">
    <location>
        <begin position="779"/>
        <end position="810"/>
    </location>
</feature>
<evidence type="ECO:0000256" key="1">
    <source>
        <dbReference type="ARBA" id="ARBA00000707"/>
    </source>
</evidence>
<evidence type="ECO:0000256" key="4">
    <source>
        <dbReference type="ARBA" id="ARBA00022786"/>
    </source>
</evidence>
<evidence type="ECO:0000259" key="8">
    <source>
        <dbReference type="Pfam" id="PF12359"/>
    </source>
</evidence>
<dbReference type="GO" id="GO:0006508">
    <property type="term" value="P:proteolysis"/>
    <property type="evidence" value="ECO:0007669"/>
    <property type="project" value="UniProtKB-KW"/>
</dbReference>
<dbReference type="PANTHER" id="PTHR13367">
    <property type="entry name" value="UBIQUITIN THIOESTERASE"/>
    <property type="match status" value="1"/>
</dbReference>
<feature type="domain" description="DUF3638" evidence="7">
    <location>
        <begin position="430"/>
        <end position="643"/>
    </location>
</feature>
<reference evidence="10" key="1">
    <citation type="submission" date="2017-03" db="EMBL/GenBank/DDBJ databases">
        <title>Phytopthora megakarya and P. palmivora, two closely related causual agents of cacao black pod achieved similar genome size and gene model numbers by different mechanisms.</title>
        <authorList>
            <person name="Ali S."/>
            <person name="Shao J."/>
            <person name="Larry D.J."/>
            <person name="Kronmiller B."/>
            <person name="Shen D."/>
            <person name="Strem M.D."/>
            <person name="Melnick R.L."/>
            <person name="Guiltinan M.J."/>
            <person name="Tyler B.M."/>
            <person name="Meinhardt L.W."/>
            <person name="Bailey B.A."/>
        </authorList>
    </citation>
    <scope>NUCLEOTIDE SEQUENCE [LARGE SCALE GENOMIC DNA]</scope>
    <source>
        <strain evidence="10">zdho120</strain>
    </source>
</reference>
<keyword evidence="4" id="KW-0833">Ubl conjugation pathway</keyword>
<name>A0A225WHV8_9STRA</name>
<protein>
    <recommendedName>
        <fullName evidence="2">ubiquitinyl hydrolase 1</fullName>
        <ecNumber evidence="2">3.4.19.12</ecNumber>
    </recommendedName>
</protein>
<dbReference type="InterPro" id="IPR022099">
    <property type="entry name" value="DUF3638"/>
</dbReference>
<dbReference type="Pfam" id="PF12340">
    <property type="entry name" value="DUF3638"/>
    <property type="match status" value="1"/>
</dbReference>
<evidence type="ECO:0000313" key="9">
    <source>
        <dbReference type="EMBL" id="OWZ17142.1"/>
    </source>
</evidence>
<dbReference type="AlphaFoldDB" id="A0A225WHV8"/>
<dbReference type="Pfam" id="PF12359">
    <property type="entry name" value="DUF3645"/>
    <property type="match status" value="1"/>
</dbReference>
<dbReference type="EMBL" id="NBNE01000805">
    <property type="protein sequence ID" value="OWZ17142.1"/>
    <property type="molecule type" value="Genomic_DNA"/>
</dbReference>
<sequence length="1205" mass="138533">MQSLVTRYQKAASEWRKLPRMTSVLQVEYRSREMLVIWTSFCLVHQKCVKDFPLCIKYNIALNWMDLKVAVLSSKTGISALQNVAKYIRNWNNETRGTPLFHLSDQRPTFDFGRTFSESSSEIKTAYEREVECWESHVLEQWNYIERKKEAAVQHRAEISKRNSDLRLVHRPFSTFERDILHSIYKLSFREPAVKIMAVSLLECADRLGFLFEETTMGKMAMGGGDKKTEYNDMCAAQIQRNPLRSLLRGTEEKLVLGYTKESPLLKLRTSSTNAMIQDMLSELQHSWDCHHSQPQITLKASTKFLKRFFMTLLAKVSSRRQMVELYLEQYYSKATRGDREQFLTLANFLPIVTTSDMVHDMVQCAFDDDIAPTLVPNLNVEARQIFKETIIQFLELCVLEDKVERLVWKILHRDNLSDSQLVTELVNVREWNPMEFPYWLAFEMEGRLQIRHEQFVVAQHLIKHPGTVCQLNMGCGKTRVILPMLVLHFTKSSDRRVVRAHFLGSLLSEAIQYMHRYLSASNAQITIFEQPFHRQVGVDSRRLELIRDTLNELKLSGGIQMIAPEHRMSLELKDLELSDDSSDEILDDILYDDQFVDIFDECDALLHHKYHLVYAVGTPIPLCNGIERWQAVEALLRVMTNKTSMSRVAKVLDTSHVSSTSPDYATRLGAYDGTRLMKITEAVRTSLNESLVLDLIDNAPFEMMWMNTYGSGNARSALVTAIIDSTVSLEHALGDHMQKFSPFVNQLLALRGLLAFGVLDHCLEKRYRVDFGIPDSTSRTKRVAIPFRAADVPSEWSEFSHPDVCIGLTLLGYYHGGLNDEEVRTAFSMLLHLDISEQEQQYNMWFTSVKQGLSDTDKKTLCDVYHISLDDKRQLETLCRVYKFCMEAINFYLNKCVFPQDTQQYPQRLSRTAWNLATGTNIGFWGTNDNHRLLPLSVTQHEPDEPGLLATNGNMLDKIQQITRSYEVIYPSPNLSLIPWESVLLFALNQGAQALIDTGALLAGVTFFCVKVVRLENFIEESIDPRALAHLAWRTANMFGTENFFSTILARKDNHVNERVIDIVLMFDNGQVLLISECEADHILKLLWSHRKDLTSCSFSFVNLDFACRSIDRVGEQTNFQDIDRTVPLLSTIACYVYNGGTMLSQQRKALVEPVYRDLLGPLVWRETTLSNFAESRGSSHKWTRSFLHELCCRMDLLRVSVDV</sequence>
<dbReference type="OrthoDB" id="4866634at2759"/>